<keyword evidence="10 14" id="KW-0418">Kinase</keyword>
<keyword evidence="9 14" id="KW-0547">Nucleotide-binding</keyword>
<dbReference type="GO" id="GO:0009073">
    <property type="term" value="P:aromatic amino acid family biosynthetic process"/>
    <property type="evidence" value="ECO:0007669"/>
    <property type="project" value="UniProtKB-KW"/>
</dbReference>
<feature type="domain" description="GHMP kinase N-terminal" evidence="15">
    <location>
        <begin position="68"/>
        <end position="146"/>
    </location>
</feature>
<comment type="catalytic activity">
    <reaction evidence="13 14">
        <text>shikimate + ATP = 3-phosphoshikimate + ADP + H(+)</text>
        <dbReference type="Rhea" id="RHEA:13121"/>
        <dbReference type="ChEBI" id="CHEBI:15378"/>
        <dbReference type="ChEBI" id="CHEBI:30616"/>
        <dbReference type="ChEBI" id="CHEBI:36208"/>
        <dbReference type="ChEBI" id="CHEBI:145989"/>
        <dbReference type="ChEBI" id="CHEBI:456216"/>
        <dbReference type="EC" id="2.7.1.71"/>
    </reaction>
</comment>
<dbReference type="EC" id="2.7.1.71" evidence="4 14"/>
<evidence type="ECO:0000256" key="2">
    <source>
        <dbReference type="ARBA" id="ARBA00004842"/>
    </source>
</evidence>
<evidence type="ECO:0000256" key="13">
    <source>
        <dbReference type="ARBA" id="ARBA00048567"/>
    </source>
</evidence>
<evidence type="ECO:0000256" key="7">
    <source>
        <dbReference type="ARBA" id="ARBA00022605"/>
    </source>
</evidence>
<evidence type="ECO:0000256" key="3">
    <source>
        <dbReference type="ARBA" id="ARBA00010202"/>
    </source>
</evidence>
<dbReference type="AlphaFoldDB" id="A0A2H1FC36"/>
<proteinExistence type="inferred from homology"/>
<keyword evidence="17" id="KW-1185">Reference proteome</keyword>
<dbReference type="Proteomes" id="UP000230607">
    <property type="component" value="Chromosome 1"/>
</dbReference>
<dbReference type="HAMAP" id="MF_00370">
    <property type="entry name" value="Shik_kinase_arch"/>
    <property type="match status" value="1"/>
</dbReference>
<evidence type="ECO:0000313" key="16">
    <source>
        <dbReference type="EMBL" id="SMH70321.1"/>
    </source>
</evidence>
<evidence type="ECO:0000256" key="1">
    <source>
        <dbReference type="ARBA" id="ARBA00004496"/>
    </source>
</evidence>
<dbReference type="Gene3D" id="3.30.70.890">
    <property type="entry name" value="GHMP kinase, C-terminal domain"/>
    <property type="match status" value="1"/>
</dbReference>
<dbReference type="GO" id="GO:0008652">
    <property type="term" value="P:amino acid biosynthetic process"/>
    <property type="evidence" value="ECO:0007669"/>
    <property type="project" value="UniProtKB-KW"/>
</dbReference>
<keyword evidence="12 14" id="KW-0057">Aromatic amino acid biosynthesis</keyword>
<dbReference type="GO" id="GO:0005524">
    <property type="term" value="F:ATP binding"/>
    <property type="evidence" value="ECO:0007669"/>
    <property type="project" value="UniProtKB-UniRule"/>
</dbReference>
<evidence type="ECO:0000256" key="11">
    <source>
        <dbReference type="ARBA" id="ARBA00022840"/>
    </source>
</evidence>
<dbReference type="PANTHER" id="PTHR20861">
    <property type="entry name" value="HOMOSERINE/4-DIPHOSPHOCYTIDYL-2-C-METHYL-D-ERYTHRITOL KINASE"/>
    <property type="match status" value="1"/>
</dbReference>
<dbReference type="InterPro" id="IPR014721">
    <property type="entry name" value="Ribsml_uS5_D2-typ_fold_subgr"/>
</dbReference>
<accession>A0A2H1FC36</accession>
<evidence type="ECO:0000256" key="5">
    <source>
        <dbReference type="ARBA" id="ARBA00013853"/>
    </source>
</evidence>
<evidence type="ECO:0000256" key="6">
    <source>
        <dbReference type="ARBA" id="ARBA00022490"/>
    </source>
</evidence>
<dbReference type="GO" id="GO:0004765">
    <property type="term" value="F:shikimate kinase activity"/>
    <property type="evidence" value="ECO:0007669"/>
    <property type="project" value="UniProtKB-UniRule"/>
</dbReference>
<dbReference type="InterPro" id="IPR020568">
    <property type="entry name" value="Ribosomal_Su5_D2-typ_SF"/>
</dbReference>
<dbReference type="OrthoDB" id="9602at2157"/>
<keyword evidence="11 14" id="KW-0067">ATP-binding</keyword>
<protein>
    <recommendedName>
        <fullName evidence="5 14">Shikimate kinase</fullName>
        <shortName evidence="14">SK</shortName>
        <ecNumber evidence="4 14">2.7.1.71</ecNumber>
    </recommendedName>
</protein>
<evidence type="ECO:0000313" key="17">
    <source>
        <dbReference type="Proteomes" id="UP000230607"/>
    </source>
</evidence>
<evidence type="ECO:0000256" key="10">
    <source>
        <dbReference type="ARBA" id="ARBA00022777"/>
    </source>
</evidence>
<dbReference type="UniPathway" id="UPA00053">
    <property type="reaction ID" value="UER00088"/>
</dbReference>
<dbReference type="SUPFAM" id="SSF54211">
    <property type="entry name" value="Ribosomal protein S5 domain 2-like"/>
    <property type="match status" value="1"/>
</dbReference>
<dbReference type="GO" id="GO:0009423">
    <property type="term" value="P:chorismate biosynthetic process"/>
    <property type="evidence" value="ECO:0007669"/>
    <property type="project" value="UniProtKB-UniRule"/>
</dbReference>
<dbReference type="GO" id="GO:0005737">
    <property type="term" value="C:cytoplasm"/>
    <property type="evidence" value="ECO:0007669"/>
    <property type="project" value="UniProtKB-SubCell"/>
</dbReference>
<dbReference type="SUPFAM" id="SSF55060">
    <property type="entry name" value="GHMP Kinase, C-terminal domain"/>
    <property type="match status" value="1"/>
</dbReference>
<dbReference type="NCBIfam" id="TIGR01920">
    <property type="entry name" value="Shik_kin_archae"/>
    <property type="match status" value="1"/>
</dbReference>
<evidence type="ECO:0000256" key="9">
    <source>
        <dbReference type="ARBA" id="ARBA00022741"/>
    </source>
</evidence>
<organism evidence="16 17">
    <name type="scientific">Candidatus Nitrosotalea okcheonensis</name>
    <dbReference type="NCBI Taxonomy" id="1903276"/>
    <lineage>
        <taxon>Archaea</taxon>
        <taxon>Nitrososphaerota</taxon>
        <taxon>Nitrososphaeria</taxon>
        <taxon>Nitrosotaleales</taxon>
        <taxon>Nitrosotaleaceae</taxon>
        <taxon>Nitrosotalea</taxon>
    </lineage>
</organism>
<dbReference type="InterPro" id="IPR036554">
    <property type="entry name" value="GHMP_kinase_C_sf"/>
</dbReference>
<comment type="similarity">
    <text evidence="3 14">Belongs to the GHMP kinase family. Archaeal shikimate kinase subfamily.</text>
</comment>
<keyword evidence="7 14" id="KW-0028">Amino-acid biosynthesis</keyword>
<dbReference type="EMBL" id="LT841358">
    <property type="protein sequence ID" value="SMH70321.1"/>
    <property type="molecule type" value="Genomic_DNA"/>
</dbReference>
<name>A0A2H1FC36_9ARCH</name>
<gene>
    <name evidence="14 16" type="primary">aroK</name>
    <name evidence="16" type="ORF">NCS_10128</name>
</gene>
<dbReference type="PIRSF" id="PIRSF005758">
    <property type="entry name" value="Shikimt_kin_arch"/>
    <property type="match status" value="1"/>
</dbReference>
<comment type="pathway">
    <text evidence="2 14">Metabolic intermediate biosynthesis; chorismate biosynthesis; chorismate from D-erythrose 4-phosphate and phosphoenolpyruvate: step 5/7.</text>
</comment>
<dbReference type="Gene3D" id="3.30.230.10">
    <property type="match status" value="1"/>
</dbReference>
<keyword evidence="6 14" id="KW-0963">Cytoplasm</keyword>
<dbReference type="InterPro" id="IPR006204">
    <property type="entry name" value="GHMP_kinase_N_dom"/>
</dbReference>
<keyword evidence="8 14" id="KW-0808">Transferase</keyword>
<comment type="subcellular location">
    <subcellularLocation>
        <location evidence="1 14">Cytoplasm</location>
    </subcellularLocation>
</comment>
<evidence type="ECO:0000259" key="15">
    <source>
        <dbReference type="Pfam" id="PF00288"/>
    </source>
</evidence>
<evidence type="ECO:0000256" key="14">
    <source>
        <dbReference type="HAMAP-Rule" id="MF_00370"/>
    </source>
</evidence>
<reference evidence="17" key="1">
    <citation type="submission" date="2017-03" db="EMBL/GenBank/DDBJ databases">
        <authorList>
            <person name="Herbold C."/>
        </authorList>
    </citation>
    <scope>NUCLEOTIDE SEQUENCE [LARGE SCALE GENOMIC DNA]</scope>
</reference>
<sequence length="284" mass="30083">MSKVKASMHGAVSIVNAIATGKGATLGISLGIEAIVETQPGKGIIFENKESNLSSRLIRNVVETSVPKAELEKNKITIFVKSEIPSGYGLKSSSAISSVISLACAKIFRPKAGDLDILRDGVHASIKSKVSITGAFDDACACYFGGFMVTDNSNMKIIKSEKAPEDLTAIIFIPKSRRRGNVKKLNILSGVFSQAWDLANKSDYWNAMILNGLATSAILGSEPNILTDLLDSGALGASVSGNGPSIAAVVKNDKVQSIKRVFSSQEGSIIVSQVNNKKAEVYEM</sequence>
<evidence type="ECO:0000256" key="12">
    <source>
        <dbReference type="ARBA" id="ARBA00023141"/>
    </source>
</evidence>
<dbReference type="RefSeq" id="WP_157926483.1">
    <property type="nucleotide sequence ID" value="NZ_LT841358.1"/>
</dbReference>
<feature type="binding site" evidence="14">
    <location>
        <begin position="85"/>
        <end position="95"/>
    </location>
    <ligand>
        <name>ATP</name>
        <dbReference type="ChEBI" id="CHEBI:30616"/>
    </ligand>
</feature>
<dbReference type="Pfam" id="PF00288">
    <property type="entry name" value="GHMP_kinases_N"/>
    <property type="match status" value="1"/>
</dbReference>
<evidence type="ECO:0000256" key="8">
    <source>
        <dbReference type="ARBA" id="ARBA00022679"/>
    </source>
</evidence>
<evidence type="ECO:0000256" key="4">
    <source>
        <dbReference type="ARBA" id="ARBA00012154"/>
    </source>
</evidence>
<dbReference type="PANTHER" id="PTHR20861:SF3">
    <property type="entry name" value="SHIKIMATE KINASE"/>
    <property type="match status" value="1"/>
</dbReference>
<dbReference type="InterPro" id="IPR010189">
    <property type="entry name" value="SK_arc"/>
</dbReference>